<dbReference type="KEGG" id="paqt:E8L99_01735"/>
<dbReference type="Gene3D" id="3.40.640.10">
    <property type="entry name" value="Type I PLP-dependent aspartate aminotransferase-like (Major domain)"/>
    <property type="match status" value="1"/>
</dbReference>
<evidence type="ECO:0000256" key="1">
    <source>
        <dbReference type="ARBA" id="ARBA00001933"/>
    </source>
</evidence>
<dbReference type="PANTHER" id="PTHR43094:SF1">
    <property type="entry name" value="AMINOTRANSFERASE CLASS-III"/>
    <property type="match status" value="1"/>
</dbReference>
<dbReference type="OrthoDB" id="9801834at2"/>
<dbReference type="PANTHER" id="PTHR43094">
    <property type="entry name" value="AMINOTRANSFERASE"/>
    <property type="match status" value="1"/>
</dbReference>
<gene>
    <name evidence="5" type="ORF">E8L99_01735</name>
</gene>
<name>A0A4D7QDC3_9HYPH</name>
<dbReference type="CDD" id="cd00610">
    <property type="entry name" value="OAT_like"/>
    <property type="match status" value="1"/>
</dbReference>
<dbReference type="AlphaFoldDB" id="A0A4D7QDC3"/>
<evidence type="ECO:0000256" key="3">
    <source>
        <dbReference type="ARBA" id="ARBA00022898"/>
    </source>
</evidence>
<proteinExistence type="inferred from homology"/>
<dbReference type="GO" id="GO:0005829">
    <property type="term" value="C:cytosol"/>
    <property type="evidence" value="ECO:0007669"/>
    <property type="project" value="TreeGrafter"/>
</dbReference>
<evidence type="ECO:0000256" key="2">
    <source>
        <dbReference type="ARBA" id="ARBA00008954"/>
    </source>
</evidence>
<comment type="similarity">
    <text evidence="2 4">Belongs to the class-III pyridoxal-phosphate-dependent aminotransferase family.</text>
</comment>
<evidence type="ECO:0000313" key="5">
    <source>
        <dbReference type="EMBL" id="QCK84595.1"/>
    </source>
</evidence>
<dbReference type="InterPro" id="IPR049704">
    <property type="entry name" value="Aminotrans_3_PPA_site"/>
</dbReference>
<dbReference type="Pfam" id="PF00202">
    <property type="entry name" value="Aminotran_3"/>
    <property type="match status" value="1"/>
</dbReference>
<dbReference type="SUPFAM" id="SSF53383">
    <property type="entry name" value="PLP-dependent transferases"/>
    <property type="match status" value="1"/>
</dbReference>
<dbReference type="RefSeq" id="WP_137097930.1">
    <property type="nucleotide sequence ID" value="NZ_CP039865.1"/>
</dbReference>
<comment type="cofactor">
    <cofactor evidence="1">
        <name>pyridoxal 5'-phosphate</name>
        <dbReference type="ChEBI" id="CHEBI:597326"/>
    </cofactor>
</comment>
<protein>
    <submittedName>
        <fullName evidence="5">Aspartate aminotransferase family protein</fullName>
    </submittedName>
</protein>
<reference evidence="5 6" key="1">
    <citation type="submission" date="2019-04" db="EMBL/GenBank/DDBJ databases">
        <title>Phreatobacter aquaticus sp. nov.</title>
        <authorList>
            <person name="Choi A."/>
            <person name="Baek K."/>
        </authorList>
    </citation>
    <scope>NUCLEOTIDE SEQUENCE [LARGE SCALE GENOMIC DNA]</scope>
    <source>
        <strain evidence="5 6">NMCR1094</strain>
    </source>
</reference>
<evidence type="ECO:0000313" key="6">
    <source>
        <dbReference type="Proteomes" id="UP000298588"/>
    </source>
</evidence>
<dbReference type="EMBL" id="CP039865">
    <property type="protein sequence ID" value="QCK84595.1"/>
    <property type="molecule type" value="Genomic_DNA"/>
</dbReference>
<dbReference type="PROSITE" id="PS00600">
    <property type="entry name" value="AA_TRANSFER_CLASS_3"/>
    <property type="match status" value="1"/>
</dbReference>
<dbReference type="InterPro" id="IPR015422">
    <property type="entry name" value="PyrdxlP-dep_Trfase_small"/>
</dbReference>
<organism evidence="5 6">
    <name type="scientific">Phreatobacter aquaticus</name>
    <dbReference type="NCBI Taxonomy" id="2570229"/>
    <lineage>
        <taxon>Bacteria</taxon>
        <taxon>Pseudomonadati</taxon>
        <taxon>Pseudomonadota</taxon>
        <taxon>Alphaproteobacteria</taxon>
        <taxon>Hyphomicrobiales</taxon>
        <taxon>Phreatobacteraceae</taxon>
        <taxon>Phreatobacter</taxon>
    </lineage>
</organism>
<dbReference type="NCBIfam" id="NF005685">
    <property type="entry name" value="PRK07483.1"/>
    <property type="match status" value="1"/>
</dbReference>
<keyword evidence="3 4" id="KW-0663">Pyridoxal phosphate</keyword>
<keyword evidence="5" id="KW-0032">Aminotransferase</keyword>
<dbReference type="InterPro" id="IPR015424">
    <property type="entry name" value="PyrdxlP-dep_Trfase"/>
</dbReference>
<dbReference type="InterPro" id="IPR015421">
    <property type="entry name" value="PyrdxlP-dep_Trfase_major"/>
</dbReference>
<keyword evidence="6" id="KW-1185">Reference proteome</keyword>
<dbReference type="Gene3D" id="3.90.1150.10">
    <property type="entry name" value="Aspartate Aminotransferase, domain 1"/>
    <property type="match status" value="1"/>
</dbReference>
<dbReference type="GO" id="GO:0008483">
    <property type="term" value="F:transaminase activity"/>
    <property type="evidence" value="ECO:0007669"/>
    <property type="project" value="UniProtKB-KW"/>
</dbReference>
<keyword evidence="5" id="KW-0808">Transferase</keyword>
<sequence>MTAGEHRWLNQHKLGERLPKAVGGEGIYVIDETGRRFIDGSSGPALFALGHGHREVIEAIKAQYDKLAFGYSSNFTSDPIDQLSETILDQAGGGFSRVSFISGGSEATETAMKIALQYHVARGHSGRTHFFARRQSWHGYTFGALSLSGHPARRKPYAGALMDVTHLSPANDYRPAGGVAKDKLADHLAAEFEREIHRVGAERIAAFFFEPVVGAAGGAVPAPQGYAQKMREICTRYGILMVADEVMCGVGRCGTWRTLAHDGVEADIMYTAKGLAGGYAPLGAVLMQEGIYRTIADTFGTVASVHTYSGHTAACAAGLAVQKVIIRDNLVEKCRTDGDYLMGALHEAFGQNPHVGDIRGRGFFVALEFVRDRDTKAPFDAALGLQAKVKKQSFDRGLLCYPSPGTVDGYSGDHVILAPPYITTRSEIDAMVALLKDAVDAAITETGQ</sequence>
<dbReference type="Proteomes" id="UP000298588">
    <property type="component" value="Chromosome"/>
</dbReference>
<evidence type="ECO:0000256" key="4">
    <source>
        <dbReference type="RuleBase" id="RU003560"/>
    </source>
</evidence>
<dbReference type="InterPro" id="IPR005814">
    <property type="entry name" value="Aminotrans_3"/>
</dbReference>
<accession>A0A4D7QDC3</accession>
<dbReference type="GO" id="GO:0030170">
    <property type="term" value="F:pyridoxal phosphate binding"/>
    <property type="evidence" value="ECO:0007669"/>
    <property type="project" value="InterPro"/>
</dbReference>